<name>A0A812R7M1_9DINO</name>
<dbReference type="OrthoDB" id="447852at2759"/>
<dbReference type="Proteomes" id="UP000604046">
    <property type="component" value="Unassembled WGS sequence"/>
</dbReference>
<proteinExistence type="predicted"/>
<keyword evidence="2" id="KW-1185">Reference proteome</keyword>
<protein>
    <submittedName>
        <fullName evidence="1">Uncharacterized protein</fullName>
    </submittedName>
</protein>
<dbReference type="AlphaFoldDB" id="A0A812R7M1"/>
<gene>
    <name evidence="1" type="ORF">SNAT2548_LOCUS23060</name>
</gene>
<dbReference type="EMBL" id="CAJNDS010002307">
    <property type="protein sequence ID" value="CAE7423889.1"/>
    <property type="molecule type" value="Genomic_DNA"/>
</dbReference>
<organism evidence="1 2">
    <name type="scientific">Symbiodinium natans</name>
    <dbReference type="NCBI Taxonomy" id="878477"/>
    <lineage>
        <taxon>Eukaryota</taxon>
        <taxon>Sar</taxon>
        <taxon>Alveolata</taxon>
        <taxon>Dinophyceae</taxon>
        <taxon>Suessiales</taxon>
        <taxon>Symbiodiniaceae</taxon>
        <taxon>Symbiodinium</taxon>
    </lineage>
</organism>
<accession>A0A812R7M1</accession>
<reference evidence="1" key="1">
    <citation type="submission" date="2021-02" db="EMBL/GenBank/DDBJ databases">
        <authorList>
            <person name="Dougan E. K."/>
            <person name="Rhodes N."/>
            <person name="Thang M."/>
            <person name="Chan C."/>
        </authorList>
    </citation>
    <scope>NUCLEOTIDE SEQUENCE</scope>
</reference>
<evidence type="ECO:0000313" key="1">
    <source>
        <dbReference type="EMBL" id="CAE7423889.1"/>
    </source>
</evidence>
<evidence type="ECO:0000313" key="2">
    <source>
        <dbReference type="Proteomes" id="UP000604046"/>
    </source>
</evidence>
<sequence>MMGAWSVHPLLGSARLELTISCNVTGLYIGVKEPRGSRQTFVRATNLHRSDITWAFGVSDRPIIPHFAASCHGIQAGARHTLDVRWTDRLFRLCKDGQTIIAGLPVDSMARAAPTFANVYIWAFGQRQLRQDDLVVTPLPAGINRDAAIRCSLCRGTRGVVSQLWAICPRCHNWICRSHVEHTPFRLCDVCGLAELDDFVGGSHVSAREFWHELQAGLTDGEEDKWQQVVRGILVPHSECLAELPHLVDLVPAPQERMAMSKRRWERLLYRARTLLDMLDQRQHLLLFQFMHALARKVPERQRDFIAGLLHPAEFQGGLEEWRLEASLGAVQLQVVIGGLERGRSQQQRAPDQNLLGGGERDDYMGGAQHPHLSAREFDEDVLGGGEITNDILRAIPSFFDDYDDIYCLACCCCELRDIVLDRNYWRGKHINLVVPPLTNAPEAVRSAAKFFDQAASLTMEIPQLVHLDRVPRRGIIHWYSERLENFLGNEFTGWESKHPLFGAVRFSLTMPLTVASVYIGAKALASAQRSFIRITNPYTSSCELSAGLSGTPVQPFPSNVVNSTLNPPGFANEFYFVWSTHRTTLYINQQKVGTARLEPGFADMPGAFSSTFVWVISRRSAPEKPTLTPLLSPIDPETLARCCVCGHEESISSRDWLVCWECCSWACRYHAQRGPREPCPTCGLVQLADCLGGSTGSSLDASQKRRLQESRLAAYERKATRLAYMEGFLPKLLQPSAWTCPSTPSAFEPGNAADVDVLKTLRAHPRDFAIRFQASDHTYYIEGVQTHGSVTSMIHAFSEPFQPDLVIAKMMQGRNWPRAGYLKRDVSFAVMTRLRILCPGLLDLYAGNPRDDVSICNVLRGVSDYADISHEITQLSLSPQEIKVGQEVVEDDESRADARLVARENTFRVPDEVEIELEHHLEDSLDLDLDTGAGVFACNHAAIALAKRGENIVRCFIGVSPGGATGTGLAKASVDCGWL</sequence>
<comment type="caution">
    <text evidence="1">The sequence shown here is derived from an EMBL/GenBank/DDBJ whole genome shotgun (WGS) entry which is preliminary data.</text>
</comment>